<keyword evidence="4" id="KW-0812">Transmembrane</keyword>
<feature type="region of interest" description="Disordered" evidence="3">
    <location>
        <begin position="23"/>
        <end position="53"/>
    </location>
</feature>
<reference evidence="5" key="1">
    <citation type="journal article" date="2021" name="Nat. Commun.">
        <title>Genetic determinants of endophytism in the Arabidopsis root mycobiome.</title>
        <authorList>
            <person name="Mesny F."/>
            <person name="Miyauchi S."/>
            <person name="Thiergart T."/>
            <person name="Pickel B."/>
            <person name="Atanasova L."/>
            <person name="Karlsson M."/>
            <person name="Huettel B."/>
            <person name="Barry K.W."/>
            <person name="Haridas S."/>
            <person name="Chen C."/>
            <person name="Bauer D."/>
            <person name="Andreopoulos W."/>
            <person name="Pangilinan J."/>
            <person name="LaButti K."/>
            <person name="Riley R."/>
            <person name="Lipzen A."/>
            <person name="Clum A."/>
            <person name="Drula E."/>
            <person name="Henrissat B."/>
            <person name="Kohler A."/>
            <person name="Grigoriev I.V."/>
            <person name="Martin F.M."/>
            <person name="Hacquard S."/>
        </authorList>
    </citation>
    <scope>NUCLEOTIDE SEQUENCE</scope>
    <source>
        <strain evidence="5">MPI-SDFR-AT-0120</strain>
    </source>
</reference>
<dbReference type="GO" id="GO:0043386">
    <property type="term" value="P:mycotoxin biosynthetic process"/>
    <property type="evidence" value="ECO:0007669"/>
    <property type="project" value="InterPro"/>
</dbReference>
<comment type="similarity">
    <text evidence="2">Belongs to the ustYa family.</text>
</comment>
<feature type="compositionally biased region" description="Polar residues" evidence="3">
    <location>
        <begin position="25"/>
        <end position="38"/>
    </location>
</feature>
<sequence length="270" mass="30335">MKKWNLFKRPQIPYHSILREKEFASDSSDNGEGPSTSRPLMDDHEQDYSTSQALHRPRRSILTSTWCTILIALLSLLLGLIGGQFIRAEHDIDGYLPPYAHPARNIHRTFTLNTTFTTPPSKTNAQLWDALMPAGRGFVTHPHLTNAKPKALSAFHQLHCLYGLRTAYFAQLNFLDKQKAASDPAYMYEKNAYLDGMSEHELGVFHVEHCFEYLRQAVMCAADTNLEDTIVNDGGTETAPWGTQRVCRDWEGVRVWAGKWAAGDGSGIVG</sequence>
<dbReference type="PANTHER" id="PTHR33365:SF4">
    <property type="entry name" value="CYCLOCHLOROTINE BIOSYNTHESIS PROTEIN O"/>
    <property type="match status" value="1"/>
</dbReference>
<keyword evidence="4" id="KW-1133">Transmembrane helix</keyword>
<evidence type="ECO:0000256" key="1">
    <source>
        <dbReference type="ARBA" id="ARBA00004685"/>
    </source>
</evidence>
<protein>
    <recommendedName>
        <fullName evidence="7">Oxidase ustYa</fullName>
    </recommendedName>
</protein>
<gene>
    <name evidence="5" type="ORF">FB567DRAFT_174149</name>
</gene>
<evidence type="ECO:0008006" key="7">
    <source>
        <dbReference type="Google" id="ProtNLM"/>
    </source>
</evidence>
<accession>A0A8K0RF29</accession>
<evidence type="ECO:0000256" key="2">
    <source>
        <dbReference type="ARBA" id="ARBA00035112"/>
    </source>
</evidence>
<evidence type="ECO:0000256" key="3">
    <source>
        <dbReference type="SAM" id="MobiDB-lite"/>
    </source>
</evidence>
<dbReference type="EMBL" id="JAGMVJ010000002">
    <property type="protein sequence ID" value="KAH7093432.1"/>
    <property type="molecule type" value="Genomic_DNA"/>
</dbReference>
<keyword evidence="4" id="KW-0472">Membrane</keyword>
<dbReference type="Pfam" id="PF11807">
    <property type="entry name" value="UstYa"/>
    <property type="match status" value="1"/>
</dbReference>
<organism evidence="5 6">
    <name type="scientific">Paraphoma chrysanthemicola</name>
    <dbReference type="NCBI Taxonomy" id="798071"/>
    <lineage>
        <taxon>Eukaryota</taxon>
        <taxon>Fungi</taxon>
        <taxon>Dikarya</taxon>
        <taxon>Ascomycota</taxon>
        <taxon>Pezizomycotina</taxon>
        <taxon>Dothideomycetes</taxon>
        <taxon>Pleosporomycetidae</taxon>
        <taxon>Pleosporales</taxon>
        <taxon>Pleosporineae</taxon>
        <taxon>Phaeosphaeriaceae</taxon>
        <taxon>Paraphoma</taxon>
    </lineage>
</organism>
<dbReference type="OrthoDB" id="3687641at2759"/>
<name>A0A8K0RF29_9PLEO</name>
<evidence type="ECO:0000313" key="6">
    <source>
        <dbReference type="Proteomes" id="UP000813461"/>
    </source>
</evidence>
<dbReference type="InterPro" id="IPR021765">
    <property type="entry name" value="UstYa-like"/>
</dbReference>
<dbReference type="AlphaFoldDB" id="A0A8K0RF29"/>
<dbReference type="Proteomes" id="UP000813461">
    <property type="component" value="Unassembled WGS sequence"/>
</dbReference>
<proteinExistence type="inferred from homology"/>
<keyword evidence="6" id="KW-1185">Reference proteome</keyword>
<comment type="caution">
    <text evidence="5">The sequence shown here is derived from an EMBL/GenBank/DDBJ whole genome shotgun (WGS) entry which is preliminary data.</text>
</comment>
<feature type="transmembrane region" description="Helical" evidence="4">
    <location>
        <begin position="61"/>
        <end position="81"/>
    </location>
</feature>
<evidence type="ECO:0000256" key="4">
    <source>
        <dbReference type="SAM" id="Phobius"/>
    </source>
</evidence>
<evidence type="ECO:0000313" key="5">
    <source>
        <dbReference type="EMBL" id="KAH7093432.1"/>
    </source>
</evidence>
<dbReference type="PANTHER" id="PTHR33365">
    <property type="entry name" value="YALI0B05434P"/>
    <property type="match status" value="1"/>
</dbReference>
<comment type="pathway">
    <text evidence="1">Mycotoxin biosynthesis.</text>
</comment>